<dbReference type="RefSeq" id="WP_198507342.1">
    <property type="nucleotide sequence ID" value="NZ_CP018800.1"/>
</dbReference>
<feature type="domain" description="EamA" evidence="7">
    <location>
        <begin position="20"/>
        <end position="156"/>
    </location>
</feature>
<gene>
    <name evidence="8" type="ORF">Ga0123462_2156</name>
</gene>
<dbReference type="PANTHER" id="PTHR32322:SF2">
    <property type="entry name" value="EAMA DOMAIN-CONTAINING PROTEIN"/>
    <property type="match status" value="1"/>
</dbReference>
<dbReference type="GO" id="GO:0016020">
    <property type="term" value="C:membrane"/>
    <property type="evidence" value="ECO:0007669"/>
    <property type="project" value="UniProtKB-SubCell"/>
</dbReference>
<feature type="transmembrane region" description="Helical" evidence="6">
    <location>
        <begin position="82"/>
        <end position="104"/>
    </location>
</feature>
<evidence type="ECO:0000256" key="6">
    <source>
        <dbReference type="SAM" id="Phobius"/>
    </source>
</evidence>
<dbReference type="SUPFAM" id="SSF103481">
    <property type="entry name" value="Multidrug resistance efflux transporter EmrE"/>
    <property type="match status" value="2"/>
</dbReference>
<dbReference type="AlphaFoldDB" id="A0A2K8LAR9"/>
<feature type="transmembrane region" description="Helical" evidence="6">
    <location>
        <begin position="287"/>
        <end position="305"/>
    </location>
</feature>
<evidence type="ECO:0000256" key="3">
    <source>
        <dbReference type="ARBA" id="ARBA00022692"/>
    </source>
</evidence>
<dbReference type="EMBL" id="CP018800">
    <property type="protein sequence ID" value="ATX82991.1"/>
    <property type="molecule type" value="Genomic_DNA"/>
</dbReference>
<dbReference type="Proteomes" id="UP000231637">
    <property type="component" value="Chromosome"/>
</dbReference>
<keyword evidence="4 6" id="KW-1133">Transmembrane helix</keyword>
<feature type="transmembrane region" description="Helical" evidence="6">
    <location>
        <begin position="141"/>
        <end position="161"/>
    </location>
</feature>
<feature type="transmembrane region" description="Helical" evidence="6">
    <location>
        <begin position="263"/>
        <end position="281"/>
    </location>
</feature>
<sequence>MNAIIRSISNIKALNSHIMYGLLLAIGAALGFSVKAIFIKLAYNYEADAITLLMFRMAFALPFFVVIAIAEERKASVPLGARNTLVICMLGMIGYYFSSLLDFIGLQYVSAGLERLILFIYPTFVVIISSIFFNKKIGKEATIALFLCYIGIAFAVFHDLHFTGEHVLFGCLLILGATLTYSLFLVGSGEIIPKVGAKRFTAYAMIVSCVAVIIQFALMRDASYLDQPLTVYGYGFMLAVVSTVIPAFLLAEAIHRIGASSTSIIGALGPVATIIMAALILNEPVSVMQIIGALFVVGGVITLGMKRH</sequence>
<dbReference type="Gene3D" id="1.10.3730.20">
    <property type="match status" value="1"/>
</dbReference>
<keyword evidence="5 6" id="KW-0472">Membrane</keyword>
<evidence type="ECO:0000256" key="2">
    <source>
        <dbReference type="ARBA" id="ARBA00007362"/>
    </source>
</evidence>
<dbReference type="PANTHER" id="PTHR32322">
    <property type="entry name" value="INNER MEMBRANE TRANSPORTER"/>
    <property type="match status" value="1"/>
</dbReference>
<feature type="transmembrane region" description="Helical" evidence="6">
    <location>
        <begin position="167"/>
        <end position="188"/>
    </location>
</feature>
<evidence type="ECO:0000256" key="5">
    <source>
        <dbReference type="ARBA" id="ARBA00023136"/>
    </source>
</evidence>
<feature type="transmembrane region" description="Helical" evidence="6">
    <location>
        <begin position="20"/>
        <end position="43"/>
    </location>
</feature>
<organism evidence="8 9">
    <name type="scientific">Mariprofundus ferrinatatus</name>
    <dbReference type="NCBI Taxonomy" id="1921087"/>
    <lineage>
        <taxon>Bacteria</taxon>
        <taxon>Pseudomonadati</taxon>
        <taxon>Pseudomonadota</taxon>
        <taxon>Candidatius Mariprofundia</taxon>
        <taxon>Mariprofundales</taxon>
        <taxon>Mariprofundaceae</taxon>
        <taxon>Mariprofundus</taxon>
    </lineage>
</organism>
<dbReference type="InterPro" id="IPR050638">
    <property type="entry name" value="AA-Vitamin_Transporters"/>
</dbReference>
<dbReference type="InterPro" id="IPR000620">
    <property type="entry name" value="EamA_dom"/>
</dbReference>
<dbReference type="InterPro" id="IPR037185">
    <property type="entry name" value="EmrE-like"/>
</dbReference>
<keyword evidence="9" id="KW-1185">Reference proteome</keyword>
<accession>A0A2K8LAR9</accession>
<evidence type="ECO:0000313" key="8">
    <source>
        <dbReference type="EMBL" id="ATX82991.1"/>
    </source>
</evidence>
<feature type="transmembrane region" description="Helical" evidence="6">
    <location>
        <begin position="231"/>
        <end position="251"/>
    </location>
</feature>
<name>A0A2K8LAR9_9PROT</name>
<evidence type="ECO:0000256" key="4">
    <source>
        <dbReference type="ARBA" id="ARBA00022989"/>
    </source>
</evidence>
<comment type="subcellular location">
    <subcellularLocation>
        <location evidence="1">Membrane</location>
        <topology evidence="1">Multi-pass membrane protein</topology>
    </subcellularLocation>
</comment>
<protein>
    <submittedName>
        <fullName evidence="8">EamA domain-containing membrane protein RarD</fullName>
    </submittedName>
</protein>
<evidence type="ECO:0000313" key="9">
    <source>
        <dbReference type="Proteomes" id="UP000231637"/>
    </source>
</evidence>
<keyword evidence="3 6" id="KW-0812">Transmembrane</keyword>
<dbReference type="Pfam" id="PF00892">
    <property type="entry name" value="EamA"/>
    <property type="match status" value="2"/>
</dbReference>
<feature type="transmembrane region" description="Helical" evidence="6">
    <location>
        <begin position="49"/>
        <end position="70"/>
    </location>
</feature>
<proteinExistence type="inferred from homology"/>
<evidence type="ECO:0000256" key="1">
    <source>
        <dbReference type="ARBA" id="ARBA00004141"/>
    </source>
</evidence>
<feature type="transmembrane region" description="Helical" evidence="6">
    <location>
        <begin position="116"/>
        <end position="134"/>
    </location>
</feature>
<feature type="domain" description="EamA" evidence="7">
    <location>
        <begin position="169"/>
        <end position="303"/>
    </location>
</feature>
<feature type="transmembrane region" description="Helical" evidence="6">
    <location>
        <begin position="200"/>
        <end position="219"/>
    </location>
</feature>
<evidence type="ECO:0000259" key="7">
    <source>
        <dbReference type="Pfam" id="PF00892"/>
    </source>
</evidence>
<reference evidence="8 9" key="1">
    <citation type="submission" date="2016-12" db="EMBL/GenBank/DDBJ databases">
        <title>Isolation and genomic insights into novel planktonic Zetaproteobacteria from stratified waters of the Chesapeake Bay.</title>
        <authorList>
            <person name="McAllister S.M."/>
            <person name="Kato S."/>
            <person name="Chan C.S."/>
            <person name="Chiu B.K."/>
            <person name="Field E.K."/>
        </authorList>
    </citation>
    <scope>NUCLEOTIDE SEQUENCE [LARGE SCALE GENOMIC DNA]</scope>
    <source>
        <strain evidence="8 9">CP-8</strain>
    </source>
</reference>
<comment type="similarity">
    <text evidence="2">Belongs to the EamA transporter family.</text>
</comment>
<dbReference type="KEGG" id="mfn:Ga0123462_2156"/>